<keyword evidence="11" id="KW-1185">Reference proteome</keyword>
<dbReference type="Pfam" id="PF00719">
    <property type="entry name" value="Pyrophosphatase"/>
    <property type="match status" value="1"/>
</dbReference>
<comment type="cofactor">
    <cofactor evidence="1">
        <name>Mg(2+)</name>
        <dbReference type="ChEBI" id="CHEBI:18420"/>
    </cofactor>
</comment>
<dbReference type="EMBL" id="JAOPGA020000657">
    <property type="protein sequence ID" value="KAL0480473.1"/>
    <property type="molecule type" value="Genomic_DNA"/>
</dbReference>
<keyword evidence="4" id="KW-0963">Cytoplasm</keyword>
<dbReference type="GO" id="GO:0005737">
    <property type="term" value="C:cytoplasm"/>
    <property type="evidence" value="ECO:0007669"/>
    <property type="project" value="InterPro"/>
</dbReference>
<evidence type="ECO:0000256" key="1">
    <source>
        <dbReference type="ARBA" id="ARBA00001946"/>
    </source>
</evidence>
<dbReference type="GO" id="GO:0000287">
    <property type="term" value="F:magnesium ion binding"/>
    <property type="evidence" value="ECO:0007669"/>
    <property type="project" value="InterPro"/>
</dbReference>
<evidence type="ECO:0000256" key="4">
    <source>
        <dbReference type="ARBA" id="ARBA00022490"/>
    </source>
</evidence>
<evidence type="ECO:0000256" key="9">
    <source>
        <dbReference type="ARBA" id="ARBA00047820"/>
    </source>
</evidence>
<reference evidence="10 11" key="1">
    <citation type="submission" date="2024-03" db="EMBL/GenBank/DDBJ databases">
        <title>The Acrasis kona genome and developmental transcriptomes reveal deep origins of eukaryotic multicellular pathways.</title>
        <authorList>
            <person name="Sheikh S."/>
            <person name="Fu C.-J."/>
            <person name="Brown M.W."/>
            <person name="Baldauf S.L."/>
        </authorList>
    </citation>
    <scope>NUCLEOTIDE SEQUENCE [LARGE SCALE GENOMIC DNA]</scope>
    <source>
        <strain evidence="10 11">ATCC MYA-3509</strain>
    </source>
</reference>
<comment type="caution">
    <text evidence="10">The sequence shown here is derived from an EMBL/GenBank/DDBJ whole genome shotgun (WGS) entry which is preliminary data.</text>
</comment>
<evidence type="ECO:0000256" key="6">
    <source>
        <dbReference type="ARBA" id="ARBA00022801"/>
    </source>
</evidence>
<name>A0AAW2YUE2_9EUKA</name>
<dbReference type="EC" id="3.6.1.1" evidence="3"/>
<proteinExistence type="inferred from homology"/>
<dbReference type="GO" id="GO:0006796">
    <property type="term" value="P:phosphate-containing compound metabolic process"/>
    <property type="evidence" value="ECO:0007669"/>
    <property type="project" value="InterPro"/>
</dbReference>
<protein>
    <recommendedName>
        <fullName evidence="8">Inorganic pyrophosphatase</fullName>
        <ecNumber evidence="3">3.6.1.1</ecNumber>
    </recommendedName>
</protein>
<dbReference type="InterPro" id="IPR008162">
    <property type="entry name" value="Pyrophosphatase"/>
</dbReference>
<keyword evidence="7" id="KW-0460">Magnesium</keyword>
<evidence type="ECO:0000313" key="11">
    <source>
        <dbReference type="Proteomes" id="UP001431209"/>
    </source>
</evidence>
<evidence type="ECO:0000256" key="5">
    <source>
        <dbReference type="ARBA" id="ARBA00022723"/>
    </source>
</evidence>
<dbReference type="Proteomes" id="UP001431209">
    <property type="component" value="Unassembled WGS sequence"/>
</dbReference>
<evidence type="ECO:0000313" key="10">
    <source>
        <dbReference type="EMBL" id="KAL0480473.1"/>
    </source>
</evidence>
<evidence type="ECO:0000256" key="8">
    <source>
        <dbReference type="ARBA" id="ARBA00040300"/>
    </source>
</evidence>
<dbReference type="FunFam" id="3.90.80.10:FF:000003">
    <property type="entry name" value="Inorganic pyrophosphatase"/>
    <property type="match status" value="1"/>
</dbReference>
<comment type="similarity">
    <text evidence="2">Belongs to the PPase family.</text>
</comment>
<dbReference type="InterPro" id="IPR036649">
    <property type="entry name" value="Pyrophosphatase_sf"/>
</dbReference>
<comment type="catalytic activity">
    <reaction evidence="9">
        <text>diphosphate + H2O = 2 phosphate + H(+)</text>
        <dbReference type="Rhea" id="RHEA:24576"/>
        <dbReference type="ChEBI" id="CHEBI:15377"/>
        <dbReference type="ChEBI" id="CHEBI:15378"/>
        <dbReference type="ChEBI" id="CHEBI:33019"/>
        <dbReference type="ChEBI" id="CHEBI:43474"/>
        <dbReference type="EC" id="3.6.1.1"/>
    </reaction>
</comment>
<keyword evidence="5" id="KW-0479">Metal-binding</keyword>
<gene>
    <name evidence="10" type="ORF">AKO1_011024</name>
</gene>
<dbReference type="PANTHER" id="PTHR10286">
    <property type="entry name" value="INORGANIC PYROPHOSPHATASE"/>
    <property type="match status" value="1"/>
</dbReference>
<accession>A0AAW2YUE2</accession>
<dbReference type="Gene3D" id="3.90.80.10">
    <property type="entry name" value="Inorganic pyrophosphatase"/>
    <property type="match status" value="1"/>
</dbReference>
<evidence type="ECO:0000256" key="2">
    <source>
        <dbReference type="ARBA" id="ARBA00006220"/>
    </source>
</evidence>
<keyword evidence="6" id="KW-0378">Hydrolase</keyword>
<evidence type="ECO:0000256" key="7">
    <source>
        <dbReference type="ARBA" id="ARBA00022842"/>
    </source>
</evidence>
<evidence type="ECO:0000256" key="3">
    <source>
        <dbReference type="ARBA" id="ARBA00012146"/>
    </source>
</evidence>
<dbReference type="CDD" id="cd00412">
    <property type="entry name" value="pyrophosphatase"/>
    <property type="match status" value="1"/>
</dbReference>
<sequence>MLQSFISEEIRKFNSKAHAWHDYDVGEGAPEVFNCVIEIPRGSKVKYELDKGTGLLKVDRILASPMVYPANYGFIPQTYGDDHDPLDVLVLMQTSVAPLSTMRAKPIGVMHMIDQGEGDDKIICVHADDPEYRNYNNISELPAHKLLEIKIFFEDYKKLDKKVVSISGFDGPEKAKEIISKGIKDYQTYMETQMSKHPEVWSPAFSSYNKFFK</sequence>
<dbReference type="GO" id="GO:0004427">
    <property type="term" value="F:inorganic diphosphate phosphatase activity"/>
    <property type="evidence" value="ECO:0007669"/>
    <property type="project" value="UniProtKB-EC"/>
</dbReference>
<dbReference type="HAMAP" id="MF_00209">
    <property type="entry name" value="Inorganic_PPase"/>
    <property type="match status" value="1"/>
</dbReference>
<dbReference type="SUPFAM" id="SSF50324">
    <property type="entry name" value="Inorganic pyrophosphatase"/>
    <property type="match status" value="1"/>
</dbReference>
<organism evidence="10 11">
    <name type="scientific">Acrasis kona</name>
    <dbReference type="NCBI Taxonomy" id="1008807"/>
    <lineage>
        <taxon>Eukaryota</taxon>
        <taxon>Discoba</taxon>
        <taxon>Heterolobosea</taxon>
        <taxon>Tetramitia</taxon>
        <taxon>Eutetramitia</taxon>
        <taxon>Acrasidae</taxon>
        <taxon>Acrasis</taxon>
    </lineage>
</organism>
<dbReference type="AlphaFoldDB" id="A0AAW2YUE2"/>